<accession>A0A544W7U1</accession>
<keyword evidence="3" id="KW-0418">Kinase</keyword>
<reference evidence="3 4" key="1">
    <citation type="submission" date="2018-10" db="EMBL/GenBank/DDBJ databases">
        <title>Draft genome of Mycobacterium hodleri strain B.</title>
        <authorList>
            <person name="Amande T.J."/>
            <person name="Mcgenity T.J."/>
        </authorList>
    </citation>
    <scope>NUCLEOTIDE SEQUENCE [LARGE SCALE GENOMIC DNA]</scope>
    <source>
        <strain evidence="3 4">B</strain>
    </source>
</reference>
<evidence type="ECO:0000256" key="1">
    <source>
        <dbReference type="ARBA" id="ARBA00022679"/>
    </source>
</evidence>
<evidence type="ECO:0000256" key="2">
    <source>
        <dbReference type="ARBA" id="ARBA00022695"/>
    </source>
</evidence>
<gene>
    <name evidence="3" type="ORF">D8S82_01815</name>
</gene>
<evidence type="ECO:0000313" key="3">
    <source>
        <dbReference type="EMBL" id="TQR88279.1"/>
    </source>
</evidence>
<dbReference type="Gene3D" id="3.90.550.10">
    <property type="entry name" value="Spore Coat Polysaccharide Biosynthesis Protein SpsA, Chain A"/>
    <property type="match status" value="1"/>
</dbReference>
<protein>
    <submittedName>
        <fullName evidence="3">4-diphosphocytidyl-2C-methyl-D-erythritol kinase</fullName>
    </submittedName>
</protein>
<dbReference type="AlphaFoldDB" id="A0A544W7U1"/>
<proteinExistence type="predicted"/>
<dbReference type="EMBL" id="VIFX01000002">
    <property type="protein sequence ID" value="TQR88279.1"/>
    <property type="molecule type" value="Genomic_DNA"/>
</dbReference>
<dbReference type="RefSeq" id="WP_142550299.1">
    <property type="nucleotide sequence ID" value="NZ_VIFX01000002.1"/>
</dbReference>
<sequence length="234" mass="23928">MKQCAVVPMTSSADVDAAISPVSGEAPLVRVVRSVLQAVAEGDVVVATVPVLAASVEECLRAAGLGIAVAATRGSGSRRQVIRAGLEHLGVEPHTAAAILICDHRFPLSPGELAVRVLAALVAGGDVVVPVLPVTDSVKTVDELGSVLSTVDRATLRTVQFPRGFTASALWQLVTGPLLGPASPATVVDGLDEFHDALRAGLDVGVVDGDAGAFQVELPRDAHLLDAVIACRCD</sequence>
<dbReference type="GO" id="GO:0016301">
    <property type="term" value="F:kinase activity"/>
    <property type="evidence" value="ECO:0007669"/>
    <property type="project" value="UniProtKB-KW"/>
</dbReference>
<evidence type="ECO:0000313" key="4">
    <source>
        <dbReference type="Proteomes" id="UP000315759"/>
    </source>
</evidence>
<keyword evidence="1" id="KW-0808">Transferase</keyword>
<keyword evidence="2" id="KW-0548">Nucleotidyltransferase</keyword>
<dbReference type="SUPFAM" id="SSF53448">
    <property type="entry name" value="Nucleotide-diphospho-sugar transferases"/>
    <property type="match status" value="1"/>
</dbReference>
<dbReference type="InterPro" id="IPR029044">
    <property type="entry name" value="Nucleotide-diphossugar_trans"/>
</dbReference>
<comment type="caution">
    <text evidence="3">The sequence shown here is derived from an EMBL/GenBank/DDBJ whole genome shotgun (WGS) entry which is preliminary data.</text>
</comment>
<dbReference type="GO" id="GO:0070567">
    <property type="term" value="F:cytidylyltransferase activity"/>
    <property type="evidence" value="ECO:0007669"/>
    <property type="project" value="InterPro"/>
</dbReference>
<dbReference type="Proteomes" id="UP000315759">
    <property type="component" value="Unassembled WGS sequence"/>
</dbReference>
<keyword evidence="4" id="KW-1185">Reference proteome</keyword>
<organism evidence="3 4">
    <name type="scientific">Mycolicibacterium hodleri</name>
    <dbReference type="NCBI Taxonomy" id="49897"/>
    <lineage>
        <taxon>Bacteria</taxon>
        <taxon>Bacillati</taxon>
        <taxon>Actinomycetota</taxon>
        <taxon>Actinomycetes</taxon>
        <taxon>Mycobacteriales</taxon>
        <taxon>Mycobacteriaceae</taxon>
        <taxon>Mycolicibacterium</taxon>
    </lineage>
</organism>
<dbReference type="InterPro" id="IPR034683">
    <property type="entry name" value="IspD/TarI"/>
</dbReference>
<dbReference type="Pfam" id="PF01128">
    <property type="entry name" value="IspD"/>
    <property type="match status" value="1"/>
</dbReference>
<name>A0A544W7U1_9MYCO</name>